<feature type="non-terminal residue" evidence="2">
    <location>
        <position position="1"/>
    </location>
</feature>
<dbReference type="VEuPathDB" id="MicrosporidiaDB:DI09_296p10"/>
<accession>A0A098VRW6</accession>
<protein>
    <submittedName>
        <fullName evidence="2">Putative viral replication protein</fullName>
    </submittedName>
</protein>
<dbReference type="GO" id="GO:0003723">
    <property type="term" value="F:RNA binding"/>
    <property type="evidence" value="ECO:0007669"/>
    <property type="project" value="InterPro"/>
</dbReference>
<dbReference type="RefSeq" id="XP_013238151.1">
    <property type="nucleotide sequence ID" value="XM_013382697.1"/>
</dbReference>
<dbReference type="InterPro" id="IPR027417">
    <property type="entry name" value="P-loop_NTPase"/>
</dbReference>
<dbReference type="GO" id="GO:0003724">
    <property type="term" value="F:RNA helicase activity"/>
    <property type="evidence" value="ECO:0007669"/>
    <property type="project" value="InterPro"/>
</dbReference>
<reference evidence="2 3" key="1">
    <citation type="submission" date="2014-04" db="EMBL/GenBank/DDBJ databases">
        <title>A new species of microsporidia sheds light on the evolution of extreme parasitism.</title>
        <authorList>
            <person name="Haag K.L."/>
            <person name="James T.Y."/>
            <person name="Larsson R."/>
            <person name="Schaer T.M."/>
            <person name="Refardt D."/>
            <person name="Pombert J.-F."/>
            <person name="Ebert D."/>
        </authorList>
    </citation>
    <scope>NUCLEOTIDE SEQUENCE [LARGE SCALE GENOMIC DNA]</scope>
    <source>
        <strain evidence="2 3">UGP3</strain>
        <tissue evidence="2">Spores</tissue>
    </source>
</reference>
<evidence type="ECO:0000313" key="3">
    <source>
        <dbReference type="Proteomes" id="UP000029725"/>
    </source>
</evidence>
<organism evidence="2 3">
    <name type="scientific">Mitosporidium daphniae</name>
    <dbReference type="NCBI Taxonomy" id="1485682"/>
    <lineage>
        <taxon>Eukaryota</taxon>
        <taxon>Fungi</taxon>
        <taxon>Fungi incertae sedis</taxon>
        <taxon>Microsporidia</taxon>
        <taxon>Mitosporidium</taxon>
    </lineage>
</organism>
<dbReference type="GeneID" id="25259398"/>
<dbReference type="Gene3D" id="3.40.1310.20">
    <property type="match status" value="1"/>
</dbReference>
<evidence type="ECO:0000313" key="2">
    <source>
        <dbReference type="EMBL" id="KGG51715.1"/>
    </source>
</evidence>
<dbReference type="Pfam" id="PF00910">
    <property type="entry name" value="RNA_helicase"/>
    <property type="match status" value="1"/>
</dbReference>
<dbReference type="Proteomes" id="UP000029725">
    <property type="component" value="Unassembled WGS sequence"/>
</dbReference>
<comment type="caution">
    <text evidence="2">The sequence shown here is derived from an EMBL/GenBank/DDBJ whole genome shotgun (WGS) entry which is preliminary data.</text>
</comment>
<keyword evidence="3" id="KW-1185">Reference proteome</keyword>
<feature type="domain" description="Helicase superfamily 3 single-stranded DNA/RNA virus" evidence="1">
    <location>
        <begin position="186"/>
        <end position="270"/>
    </location>
</feature>
<dbReference type="AlphaFoldDB" id="A0A098VRW6"/>
<evidence type="ECO:0000259" key="1">
    <source>
        <dbReference type="Pfam" id="PF00910"/>
    </source>
</evidence>
<dbReference type="Gene3D" id="3.40.50.300">
    <property type="entry name" value="P-loop containing nucleotide triphosphate hydrolases"/>
    <property type="match status" value="1"/>
</dbReference>
<gene>
    <name evidence="2" type="ORF">DI09_296p10</name>
</gene>
<dbReference type="EMBL" id="JMKJ01000217">
    <property type="protein sequence ID" value="KGG51715.1"/>
    <property type="molecule type" value="Genomic_DNA"/>
</dbReference>
<dbReference type="OrthoDB" id="5863943at2759"/>
<dbReference type="InterPro" id="IPR000605">
    <property type="entry name" value="Helicase_SF3_ssDNA/RNA_vir"/>
</dbReference>
<sequence length="381" mass="41609">THPDGCPEIHNGCVGYPSVERELDARLVLGRIWTRLCSDKALAIKFGRGQLERTTTNQFIHIQGYVIMQTRKRFPGILKIIRGIEDVGGVTISTCKGTHGQNVAYVTKSDTRVDPLDPFGDDVTGEELSKGGSVGKIARLIEVATGPGGINGALEELPVTGMQNIRNLQTFLHFTQKPHVGVRFNIFISGPPRCGKSRFAWSLLGLPYVKGAGKWFDGYSGEKTALFDECQTLGRITDLVLKITDRYPARVEVKGGSVWFNAVVNVFTSNLSFRDALCTDKESFDVIGAIEDRFALILNVSCDRLGKPVVKLLDYIKNPTAPALIIWKGASIAIDDVHASSRFPVSDLLQCMVTAGVFTEELVSSADPPIGDLSLEPDSRE</sequence>
<name>A0A098VRW6_9MICR</name>
<dbReference type="HOGENOM" id="CLU_726780_0_0_1"/>
<dbReference type="SUPFAM" id="SSF52540">
    <property type="entry name" value="P-loop containing nucleoside triphosphate hydrolases"/>
    <property type="match status" value="1"/>
</dbReference>
<proteinExistence type="predicted"/>